<dbReference type="InParanoid" id="T1HL76"/>
<evidence type="ECO:0000256" key="4">
    <source>
        <dbReference type="ARBA" id="ARBA00022989"/>
    </source>
</evidence>
<dbReference type="STRING" id="13249.T1HL76"/>
<protein>
    <submittedName>
        <fullName evidence="10">G_PROTEIN_RECEP_F1_2 domain-containing protein</fullName>
    </submittedName>
</protein>
<dbReference type="eggNOG" id="KOG3656">
    <property type="taxonomic scope" value="Eukaryota"/>
</dbReference>
<dbReference type="Proteomes" id="UP000015103">
    <property type="component" value="Unassembled WGS sequence"/>
</dbReference>
<evidence type="ECO:0000256" key="7">
    <source>
        <dbReference type="ARBA" id="ARBA00023170"/>
    </source>
</evidence>
<dbReference type="EMBL" id="ACPB03003662">
    <property type="status" value="NOT_ANNOTATED_CDS"/>
    <property type="molecule type" value="Genomic_DNA"/>
</dbReference>
<evidence type="ECO:0000259" key="9">
    <source>
        <dbReference type="PROSITE" id="PS50262"/>
    </source>
</evidence>
<keyword evidence="7" id="KW-0675">Receptor</keyword>
<evidence type="ECO:0000313" key="10">
    <source>
        <dbReference type="EnsemblMetazoa" id="RPRC004800-PA"/>
    </source>
</evidence>
<dbReference type="PANTHER" id="PTHR24243:SF208">
    <property type="entry name" value="PYROKININ-1 RECEPTOR"/>
    <property type="match status" value="1"/>
</dbReference>
<feature type="domain" description="G-protein coupled receptors family 1 profile" evidence="9">
    <location>
        <begin position="42"/>
        <end position="80"/>
    </location>
</feature>
<dbReference type="AlphaFoldDB" id="T1HL76"/>
<accession>T1HL76</accession>
<dbReference type="Pfam" id="PF00001">
    <property type="entry name" value="7tm_1"/>
    <property type="match status" value="1"/>
</dbReference>
<name>T1HL76_RHOPR</name>
<sequence length="143" mass="16003">MNESLARLILEKPTSSSQMDPLYIVIPMTVLYSLIFLTGVIGNVSTCIVIARNRHMHTATNYYLFSLAISDLLLLISGLPQEMYQLWSTIIFDVITTLNLQSYGGNTEKLLITKSGDTVWHYSSTNLSSTSKIKLDHWIAKGS</sequence>
<dbReference type="PROSITE" id="PS50262">
    <property type="entry name" value="G_PROTEIN_RECEP_F1_2"/>
    <property type="match status" value="1"/>
</dbReference>
<dbReference type="InterPro" id="IPR017452">
    <property type="entry name" value="GPCR_Rhodpsn_7TM"/>
</dbReference>
<dbReference type="GO" id="GO:0008188">
    <property type="term" value="F:neuropeptide receptor activity"/>
    <property type="evidence" value="ECO:0007669"/>
    <property type="project" value="TreeGrafter"/>
</dbReference>
<evidence type="ECO:0000256" key="3">
    <source>
        <dbReference type="ARBA" id="ARBA00022692"/>
    </source>
</evidence>
<keyword evidence="6" id="KW-0472">Membrane</keyword>
<evidence type="ECO:0000256" key="5">
    <source>
        <dbReference type="ARBA" id="ARBA00023040"/>
    </source>
</evidence>
<comment type="similarity">
    <text evidence="2">Belongs to the G-protein coupled receptor 1 family.</text>
</comment>
<dbReference type="GO" id="GO:0005886">
    <property type="term" value="C:plasma membrane"/>
    <property type="evidence" value="ECO:0007669"/>
    <property type="project" value="TreeGrafter"/>
</dbReference>
<dbReference type="PRINTS" id="PR00237">
    <property type="entry name" value="GPCRRHODOPSN"/>
</dbReference>
<dbReference type="VEuPathDB" id="VectorBase:RPRC004800"/>
<keyword evidence="8" id="KW-0807">Transducer</keyword>
<keyword evidence="11" id="KW-1185">Reference proteome</keyword>
<keyword evidence="4" id="KW-1133">Transmembrane helix</keyword>
<evidence type="ECO:0000256" key="2">
    <source>
        <dbReference type="ARBA" id="ARBA00010663"/>
    </source>
</evidence>
<keyword evidence="5" id="KW-0297">G-protein coupled receptor</keyword>
<dbReference type="EnsemblMetazoa" id="RPRC004800-RA">
    <property type="protein sequence ID" value="RPRC004800-PA"/>
    <property type="gene ID" value="RPRC004800"/>
</dbReference>
<dbReference type="SUPFAM" id="SSF81321">
    <property type="entry name" value="Family A G protein-coupled receptor-like"/>
    <property type="match status" value="1"/>
</dbReference>
<evidence type="ECO:0000256" key="8">
    <source>
        <dbReference type="ARBA" id="ARBA00023224"/>
    </source>
</evidence>
<comment type="subcellular location">
    <subcellularLocation>
        <location evidence="1">Membrane</location>
        <topology evidence="1">Multi-pass membrane protein</topology>
    </subcellularLocation>
</comment>
<evidence type="ECO:0000256" key="6">
    <source>
        <dbReference type="ARBA" id="ARBA00023136"/>
    </source>
</evidence>
<evidence type="ECO:0000313" key="11">
    <source>
        <dbReference type="Proteomes" id="UP000015103"/>
    </source>
</evidence>
<keyword evidence="3" id="KW-0812">Transmembrane</keyword>
<organism evidence="10 11">
    <name type="scientific">Rhodnius prolixus</name>
    <name type="common">Triatomid bug</name>
    <dbReference type="NCBI Taxonomy" id="13249"/>
    <lineage>
        <taxon>Eukaryota</taxon>
        <taxon>Metazoa</taxon>
        <taxon>Ecdysozoa</taxon>
        <taxon>Arthropoda</taxon>
        <taxon>Hexapoda</taxon>
        <taxon>Insecta</taxon>
        <taxon>Pterygota</taxon>
        <taxon>Neoptera</taxon>
        <taxon>Paraneoptera</taxon>
        <taxon>Hemiptera</taxon>
        <taxon>Heteroptera</taxon>
        <taxon>Panheteroptera</taxon>
        <taxon>Cimicomorpha</taxon>
        <taxon>Reduviidae</taxon>
        <taxon>Triatominae</taxon>
        <taxon>Rhodnius</taxon>
    </lineage>
</organism>
<dbReference type="HOGENOM" id="CLU_1808602_0_0_1"/>
<dbReference type="InterPro" id="IPR000276">
    <property type="entry name" value="GPCR_Rhodpsn"/>
</dbReference>
<dbReference type="PANTHER" id="PTHR24243">
    <property type="entry name" value="G-PROTEIN COUPLED RECEPTOR"/>
    <property type="match status" value="1"/>
</dbReference>
<evidence type="ECO:0000256" key="1">
    <source>
        <dbReference type="ARBA" id="ARBA00004141"/>
    </source>
</evidence>
<reference evidence="10" key="1">
    <citation type="submission" date="2015-05" db="UniProtKB">
        <authorList>
            <consortium name="EnsemblMetazoa"/>
        </authorList>
    </citation>
    <scope>IDENTIFICATION</scope>
</reference>
<proteinExistence type="inferred from homology"/>
<dbReference type="Gene3D" id="1.20.1070.10">
    <property type="entry name" value="Rhodopsin 7-helix transmembrane proteins"/>
    <property type="match status" value="1"/>
</dbReference>